<name>A0A7R9E919_9NEOP</name>
<protein>
    <recommendedName>
        <fullName evidence="1">Ig-like domain-containing protein</fullName>
    </recommendedName>
</protein>
<dbReference type="FunFam" id="2.60.40.10:FF:000437">
    <property type="entry name" value="Beat-IIIc, isoform A"/>
    <property type="match status" value="1"/>
</dbReference>
<reference evidence="2" key="1">
    <citation type="submission" date="2020-11" db="EMBL/GenBank/DDBJ databases">
        <authorList>
            <person name="Tran Van P."/>
        </authorList>
    </citation>
    <scope>NUCLEOTIDE SEQUENCE</scope>
</reference>
<organism evidence="2">
    <name type="scientific">Timema monikensis</name>
    <dbReference type="NCBI Taxonomy" id="170555"/>
    <lineage>
        <taxon>Eukaryota</taxon>
        <taxon>Metazoa</taxon>
        <taxon>Ecdysozoa</taxon>
        <taxon>Arthropoda</taxon>
        <taxon>Hexapoda</taxon>
        <taxon>Insecta</taxon>
        <taxon>Pterygota</taxon>
        <taxon>Neoptera</taxon>
        <taxon>Polyneoptera</taxon>
        <taxon>Phasmatodea</taxon>
        <taxon>Timematodea</taxon>
        <taxon>Timematoidea</taxon>
        <taxon>Timematidae</taxon>
        <taxon>Timema</taxon>
    </lineage>
</organism>
<evidence type="ECO:0000313" key="2">
    <source>
        <dbReference type="EMBL" id="CAD7429330.1"/>
    </source>
</evidence>
<dbReference type="PANTHER" id="PTHR21261">
    <property type="entry name" value="BEAT PROTEIN"/>
    <property type="match status" value="1"/>
</dbReference>
<dbReference type="Gene3D" id="2.60.40.10">
    <property type="entry name" value="Immunoglobulins"/>
    <property type="match status" value="1"/>
</dbReference>
<dbReference type="InterPro" id="IPR007110">
    <property type="entry name" value="Ig-like_dom"/>
</dbReference>
<dbReference type="PANTHER" id="PTHR21261:SF15">
    <property type="entry name" value="BEATEN PATH IIIA, ISOFORM D-RELATED"/>
    <property type="match status" value="1"/>
</dbReference>
<feature type="domain" description="Ig-like" evidence="1">
    <location>
        <begin position="36"/>
        <end position="129"/>
    </location>
</feature>
<sequence length="176" mass="19342">MEWASFLCENGPFHSGLGSRGLKLLDMRVPQQAELNEATTLSCNFDLAGLKLYSVKWYKDDFEFFRYMPDNSPHSQALPVPGITVDLSASDMNTITLTHLGFNSSGSYRCEVSTESPNFMTVVASSNMTVRGAGFLKLMLVTTLADIPICACDKRLTGVHWSGMCAASTSLKRSCY</sequence>
<evidence type="ECO:0000259" key="1">
    <source>
        <dbReference type="PROSITE" id="PS50835"/>
    </source>
</evidence>
<dbReference type="AlphaFoldDB" id="A0A7R9E919"/>
<gene>
    <name evidence="2" type="ORF">TMSB3V08_LOCUS6110</name>
</gene>
<dbReference type="EMBL" id="OB794043">
    <property type="protein sequence ID" value="CAD7429330.1"/>
    <property type="molecule type" value="Genomic_DNA"/>
</dbReference>
<accession>A0A7R9E919</accession>
<dbReference type="InterPro" id="IPR013783">
    <property type="entry name" value="Ig-like_fold"/>
</dbReference>
<proteinExistence type="predicted"/>
<dbReference type="PROSITE" id="PS50835">
    <property type="entry name" value="IG_LIKE"/>
    <property type="match status" value="1"/>
</dbReference>
<dbReference type="InterPro" id="IPR036179">
    <property type="entry name" value="Ig-like_dom_sf"/>
</dbReference>
<dbReference type="SUPFAM" id="SSF48726">
    <property type="entry name" value="Immunoglobulin"/>
    <property type="match status" value="1"/>
</dbReference>